<feature type="non-terminal residue" evidence="1">
    <location>
        <position position="184"/>
    </location>
</feature>
<protein>
    <submittedName>
        <fullName evidence="1">13917_t:CDS:1</fullName>
    </submittedName>
</protein>
<evidence type="ECO:0000313" key="2">
    <source>
        <dbReference type="Proteomes" id="UP000789920"/>
    </source>
</evidence>
<keyword evidence="2" id="KW-1185">Reference proteome</keyword>
<gene>
    <name evidence="1" type="ORF">RPERSI_LOCUS11848</name>
</gene>
<reference evidence="1" key="1">
    <citation type="submission" date="2021-06" db="EMBL/GenBank/DDBJ databases">
        <authorList>
            <person name="Kallberg Y."/>
            <person name="Tangrot J."/>
            <person name="Rosling A."/>
        </authorList>
    </citation>
    <scope>NUCLEOTIDE SEQUENCE</scope>
    <source>
        <strain evidence="1">MA461A</strain>
    </source>
</reference>
<comment type="caution">
    <text evidence="1">The sequence shown here is derived from an EMBL/GenBank/DDBJ whole genome shotgun (WGS) entry which is preliminary data.</text>
</comment>
<dbReference type="Proteomes" id="UP000789920">
    <property type="component" value="Unassembled WGS sequence"/>
</dbReference>
<organism evidence="1 2">
    <name type="scientific">Racocetra persica</name>
    <dbReference type="NCBI Taxonomy" id="160502"/>
    <lineage>
        <taxon>Eukaryota</taxon>
        <taxon>Fungi</taxon>
        <taxon>Fungi incertae sedis</taxon>
        <taxon>Mucoromycota</taxon>
        <taxon>Glomeromycotina</taxon>
        <taxon>Glomeromycetes</taxon>
        <taxon>Diversisporales</taxon>
        <taxon>Gigasporaceae</taxon>
        <taxon>Racocetra</taxon>
    </lineage>
</organism>
<evidence type="ECO:0000313" key="1">
    <source>
        <dbReference type="EMBL" id="CAG8727673.1"/>
    </source>
</evidence>
<accession>A0ACA9PZQ4</accession>
<name>A0ACA9PZQ4_9GLOM</name>
<proteinExistence type="predicted"/>
<sequence length="184" mass="21528">MRLEYQVELPDHDWVVAEKHKLIPSVYAILNIQEGRYRHTNTVTYSDPIFIRVCSGKHDSSTTYSHSKDFDNLMNERKLHNYTITIDEQSKPVVVLLTDSGRDENPQYKKIVQMMIEHFDKYDLDTIIVACFALHQSVSNLVKRRIAPLSHDLADAQLRTNDEELEKRNFKAARNILVLIWEDT</sequence>
<dbReference type="EMBL" id="CAJVQC010024761">
    <property type="protein sequence ID" value="CAG8727673.1"/>
    <property type="molecule type" value="Genomic_DNA"/>
</dbReference>